<dbReference type="InParanoid" id="Q17974"/>
<evidence type="ECO:0007829" key="5">
    <source>
        <dbReference type="PeptideAtlas" id="Q17974"/>
    </source>
</evidence>
<dbReference type="PANTHER" id="PTHR46669:SF3">
    <property type="entry name" value="LEUCINE-RICH PPR MOTIF-CONTAINING PROTEIN, MITOCHONDRIAL"/>
    <property type="match status" value="1"/>
</dbReference>
<dbReference type="GO" id="GO:0070129">
    <property type="term" value="P:regulation of mitochondrial translation"/>
    <property type="evidence" value="ECO:0000318"/>
    <property type="project" value="GO_Central"/>
</dbReference>
<dbReference type="OMA" id="HIDRNKI"/>
<dbReference type="WormBase" id="C14C10.4">
    <property type="protein sequence ID" value="CE05283"/>
    <property type="gene ID" value="WBGene00007587"/>
    <property type="gene designation" value="mma-1"/>
</dbReference>
<dbReference type="PeptideAtlas" id="Q17974"/>
<dbReference type="InterPro" id="IPR033490">
    <property type="entry name" value="LRP130"/>
</dbReference>
<reference evidence="2 3" key="1">
    <citation type="journal article" date="1998" name="Science">
        <title>Genome sequence of the nematode C. elegans: a platform for investigating biology.</title>
        <authorList>
            <consortium name="The C. elegans sequencing consortium"/>
            <person name="Sulson J.E."/>
            <person name="Waterston R."/>
        </authorList>
    </citation>
    <scope>NUCLEOTIDE SEQUENCE [LARGE SCALE GENOMIC DNA]</scope>
    <source>
        <strain evidence="2 3">Bristol N2</strain>
    </source>
</reference>
<dbReference type="Bgee" id="WBGene00007587">
    <property type="expression patterns" value="Expressed in germ line (C elegans) and 4 other cell types or tissues"/>
</dbReference>
<evidence type="ECO:0000313" key="3">
    <source>
        <dbReference type="Proteomes" id="UP000001940"/>
    </source>
</evidence>
<dbReference type="EMBL" id="BX284605">
    <property type="protein sequence ID" value="CAA98428.1"/>
    <property type="molecule type" value="Genomic_DNA"/>
</dbReference>
<dbReference type="STRING" id="6239.C14C10.4.1"/>
<dbReference type="InterPro" id="IPR011990">
    <property type="entry name" value="TPR-like_helical_dom_sf"/>
</dbReference>
<gene>
    <name evidence="2 4" type="primary">mma-1</name>
    <name evidence="4" type="ORF">C14C10.4</name>
    <name evidence="2" type="ORF">CELE_C14C10.4</name>
</gene>
<dbReference type="KEGG" id="cel:CELE_C14C10.4"/>
<dbReference type="HOGENOM" id="CLU_289721_0_0_1"/>
<dbReference type="GeneID" id="179724"/>
<keyword evidence="5" id="KW-1267">Proteomics identification</keyword>
<dbReference type="PIR" id="T19282">
    <property type="entry name" value="T19282"/>
</dbReference>
<dbReference type="AGR" id="WB:WBGene00007587"/>
<evidence type="ECO:0000313" key="4">
    <source>
        <dbReference type="WormBase" id="C14C10.4"/>
    </source>
</evidence>
<dbReference type="GO" id="GO:0005634">
    <property type="term" value="C:nucleus"/>
    <property type="evidence" value="ECO:0000318"/>
    <property type="project" value="GO_Central"/>
</dbReference>
<dbReference type="OrthoDB" id="185373at2759"/>
<feature type="compositionally biased region" description="Polar residues" evidence="1">
    <location>
        <begin position="24"/>
        <end position="42"/>
    </location>
</feature>
<sequence>MLGLSRNGLRSLARRRGLSSAAAQTTKNTATPPPLKQQQEQSNDGRKNFMNKTGKPFITTTSAEQIKLQKKYQEGLESNKLETLHEAVEYIEWRGTVFPQTVSKIIGLLERAADLSTLSDRQLAVLLSIFGSTCDTLSRSLRAQNLEKVESILREKGVVLGLLSRNQLIEAKVDNRSRVDAVEELGKFEESGIELDGKSYALLCEVYAKQANTKAITDIISHMKSSGIPLTEDHVAQLVYSVARGGNYEHVGRVVDTFSTSMNVVRLRCAAARAIAEREKNEQGRGGFEVTEMIRAIPTTAKLHSLENNAYVLNVFMDLIENGQFDAFNLLSSYLIVAESGSTLGDNKLNLPVVARAKSLLSEGSLEEAIALYSCIHPSYSNEFFVQKLNRQLEEELKSITTSHDLQNYLKVVTLAENKGLITSANEFLITVCAKNQVPLFVDVFDHVQQAGDIRNIFGQNPNLKRSIGRQLAQHLIKTASPSEKAALIAKVASVMFAPSTRETPEDSHGVFQIMYKIVSKDVKLVLPALDLMTNTVWHEKREFGTAIVHQLLHSDKEDHLAIEKLRVLLESNKLGQLTVFRLHGLLTRFLMADKENRLKLVARILALDFPPEAARTSLKFGGRNLAKFLSNEMITLDMAAKIVQLLEDDPRVQLNNEELTDARNVLKSSPEKAELLGKLRKSATMQRWRATDVNELLKELSNFSNDVKEVVVLSLKRVILQKALTEQNDDLDFLVNVLEHSIEWKKDNCPGYLKTLCKNLESKTLSKAVSENNMVLADRIWQMRSGHPTADVLLSYASRLFVNGQVERADEVCEELRNSSQIIRPQTLEKMGRRLKGVESGKMNELAGYLKKSFNLRENDARRVVLQAKTDQLNQLIERNDLPGALRMAVEETNASNRAFGQVPIMIEAIKRNDRQTLESVHTMVRSAHSSDMANVNLAYALIHSNNMQRARSLIERQNLNIESRVLQYFTTLASASENPRLLKDMFIVFNGRASTLDLNNLLELATRKLWNINDIESLQELSNEIETTSFPLQNKLRTFFDDIKDKHSSSPSDQFD</sequence>
<dbReference type="FunCoup" id="Q17974">
    <property type="interactions" value="620"/>
</dbReference>
<accession>Q17974</accession>
<dbReference type="SMR" id="Q17974"/>
<feature type="region of interest" description="Disordered" evidence="1">
    <location>
        <begin position="13"/>
        <end position="56"/>
    </location>
</feature>
<dbReference type="Gene3D" id="1.25.40.10">
    <property type="entry name" value="Tetratricopeptide repeat domain"/>
    <property type="match status" value="1"/>
</dbReference>
<dbReference type="Proteomes" id="UP000001940">
    <property type="component" value="Chromosome V"/>
</dbReference>
<dbReference type="eggNOG" id="ENOG502SCX1">
    <property type="taxonomic scope" value="Eukaryota"/>
</dbReference>
<dbReference type="UCSC" id="C14C10.4.1">
    <property type="organism name" value="c. elegans"/>
</dbReference>
<dbReference type="GO" id="GO:0005739">
    <property type="term" value="C:mitochondrion"/>
    <property type="evidence" value="ECO:0000318"/>
    <property type="project" value="GO_Central"/>
</dbReference>
<dbReference type="AlphaFoldDB" id="Q17974"/>
<dbReference type="RefSeq" id="NP_506151.1">
    <property type="nucleotide sequence ID" value="NM_073750.6"/>
</dbReference>
<dbReference type="CTD" id="179724"/>
<name>Q17974_CAEEL</name>
<dbReference type="GO" id="GO:0003730">
    <property type="term" value="F:mRNA 3'-UTR binding"/>
    <property type="evidence" value="ECO:0000318"/>
    <property type="project" value="GO_Central"/>
</dbReference>
<organism evidence="2 3">
    <name type="scientific">Caenorhabditis elegans</name>
    <dbReference type="NCBI Taxonomy" id="6239"/>
    <lineage>
        <taxon>Eukaryota</taxon>
        <taxon>Metazoa</taxon>
        <taxon>Ecdysozoa</taxon>
        <taxon>Nematoda</taxon>
        <taxon>Chromadorea</taxon>
        <taxon>Rhabditida</taxon>
        <taxon>Rhabditina</taxon>
        <taxon>Rhabditomorpha</taxon>
        <taxon>Rhabditoidea</taxon>
        <taxon>Rhabditidae</taxon>
        <taxon>Peloderinae</taxon>
        <taxon>Caenorhabditis</taxon>
    </lineage>
</organism>
<dbReference type="PANTHER" id="PTHR46669">
    <property type="entry name" value="LEUCINE-RICH PPR MOTIF-CONTAINING PROTEIN, MITOCHONDRIAL"/>
    <property type="match status" value="1"/>
</dbReference>
<evidence type="ECO:0000313" key="2">
    <source>
        <dbReference type="EMBL" id="CAA98428.1"/>
    </source>
</evidence>
<dbReference type="PaxDb" id="6239-C14C10.4"/>
<proteinExistence type="evidence at protein level"/>
<protein>
    <submittedName>
        <fullName evidence="2">Leucine-rich PPR motif-containing protein, mitochondrial</fullName>
    </submittedName>
</protein>
<evidence type="ECO:0000256" key="1">
    <source>
        <dbReference type="SAM" id="MobiDB-lite"/>
    </source>
</evidence>
<keyword evidence="3" id="KW-1185">Reference proteome</keyword>